<reference evidence="1 2" key="1">
    <citation type="submission" date="2019-04" db="EMBL/GenBank/DDBJ databases">
        <title>Genome of a novel bacterium Candidatus Jettenia ecosi reconstructed from metagenome of an anammox bioreactor.</title>
        <authorList>
            <person name="Mardanov A.V."/>
            <person name="Beletsky A.V."/>
            <person name="Ravin N.V."/>
            <person name="Botchkova E.A."/>
            <person name="Litti Y.V."/>
            <person name="Nozhevnikova A.N."/>
        </authorList>
    </citation>
    <scope>NUCLEOTIDE SEQUENCE [LARGE SCALE GENOMIC DNA]</scope>
    <source>
        <strain evidence="1">J2</strain>
    </source>
</reference>
<sequence length="41" mass="4671">MEAIYKFDVNPIYGGGIEVTDSEPGLIEYFPLFYIFNPLTP</sequence>
<accession>A0A533QE15</accession>
<dbReference type="EMBL" id="SULG01000009">
    <property type="protein sequence ID" value="TLD42996.1"/>
    <property type="molecule type" value="Genomic_DNA"/>
</dbReference>
<comment type="caution">
    <text evidence="1">The sequence shown here is derived from an EMBL/GenBank/DDBJ whole genome shotgun (WGS) entry which is preliminary data.</text>
</comment>
<evidence type="ECO:0000313" key="1">
    <source>
        <dbReference type="EMBL" id="TLD42996.1"/>
    </source>
</evidence>
<name>A0A533QE15_9BACT</name>
<evidence type="ECO:0000313" key="2">
    <source>
        <dbReference type="Proteomes" id="UP000319783"/>
    </source>
</evidence>
<dbReference type="Proteomes" id="UP000319783">
    <property type="component" value="Unassembled WGS sequence"/>
</dbReference>
<protein>
    <submittedName>
        <fullName evidence="1">Uncharacterized protein</fullName>
    </submittedName>
</protein>
<dbReference type="AlphaFoldDB" id="A0A533QE15"/>
<gene>
    <name evidence="1" type="ORF">JETT_0679</name>
</gene>
<organism evidence="1 2">
    <name type="scientific">Candidatus Jettenia ecosi</name>
    <dbReference type="NCBI Taxonomy" id="2494326"/>
    <lineage>
        <taxon>Bacteria</taxon>
        <taxon>Pseudomonadati</taxon>
        <taxon>Planctomycetota</taxon>
        <taxon>Candidatus Brocadiia</taxon>
        <taxon>Candidatus Brocadiales</taxon>
        <taxon>Candidatus Brocadiaceae</taxon>
        <taxon>Candidatus Jettenia</taxon>
    </lineage>
</organism>
<proteinExistence type="predicted"/>